<reference evidence="2" key="1">
    <citation type="submission" date="2020-01" db="EMBL/GenBank/DDBJ databases">
        <authorList>
            <person name="Mishra B."/>
        </authorList>
    </citation>
    <scope>NUCLEOTIDE SEQUENCE [LARGE SCALE GENOMIC DNA]</scope>
</reference>
<dbReference type="InterPro" id="IPR017451">
    <property type="entry name" value="F-box-assoc_interact_dom"/>
</dbReference>
<dbReference type="Proteomes" id="UP000467841">
    <property type="component" value="Unassembled WGS sequence"/>
</dbReference>
<dbReference type="PANTHER" id="PTHR31111:SF132">
    <property type="entry name" value="F-BOX ASSOCIATED UBIQUITINATION EFFECTOR FAMILY PROTEIN-RELATED"/>
    <property type="match status" value="1"/>
</dbReference>
<accession>A0A6D2KEZ2</accession>
<sequence>MMTTQRSKRRRSCSNSRNKGAKFEEIPFDLVTEILLRLPEKSVSRFRCVSTIRSPNFNESFFAISSSRPKLLFAYISDDSTFFFSSPQPQTSSSLTARLHTSFPVECDLSDNLCGQWTFGPTQGTVQTVCNLSTGQILTLPEVKSAAYIIKCSLGFDPTEQKIKVFCTAQPNESLGPEDLMYQVLTLGTGKQMSWRKMTCDVPGFGSAFRKVGICINGVLYYLPVPFGTGSTSTSMYHGSHQVPDIFFFDLRYEKLGYIKKAQDMKVVDSPYRLFGHESSALANYKGKLAKLELWNEVIGTSIHMWVLQDAEKHQWSSYAYGMPPPWKSITGHNLHFVGITNNGEIVMSPDRPFFRDEIYYDSFYLIYYNPERNTVTRVDIKEMEGHWKSNAYVFLDYVENVKLMPNI</sequence>
<dbReference type="InterPro" id="IPR013187">
    <property type="entry name" value="F-box-assoc_dom_typ3"/>
</dbReference>
<proteinExistence type="predicted"/>
<dbReference type="PANTHER" id="PTHR31111">
    <property type="entry name" value="BNAA05G37150D PROTEIN-RELATED"/>
    <property type="match status" value="1"/>
</dbReference>
<dbReference type="InterPro" id="IPR036047">
    <property type="entry name" value="F-box-like_dom_sf"/>
</dbReference>
<comment type="caution">
    <text evidence="2">The sequence shown here is derived from an EMBL/GenBank/DDBJ whole genome shotgun (WGS) entry which is preliminary data.</text>
</comment>
<keyword evidence="3" id="KW-1185">Reference proteome</keyword>
<feature type="domain" description="F-box associated beta-propeller type 3" evidence="1">
    <location>
        <begin position="70"/>
        <end position="399"/>
    </location>
</feature>
<organism evidence="2 3">
    <name type="scientific">Microthlaspi erraticum</name>
    <dbReference type="NCBI Taxonomy" id="1685480"/>
    <lineage>
        <taxon>Eukaryota</taxon>
        <taxon>Viridiplantae</taxon>
        <taxon>Streptophyta</taxon>
        <taxon>Embryophyta</taxon>
        <taxon>Tracheophyta</taxon>
        <taxon>Spermatophyta</taxon>
        <taxon>Magnoliopsida</taxon>
        <taxon>eudicotyledons</taxon>
        <taxon>Gunneridae</taxon>
        <taxon>Pentapetalae</taxon>
        <taxon>rosids</taxon>
        <taxon>malvids</taxon>
        <taxon>Brassicales</taxon>
        <taxon>Brassicaceae</taxon>
        <taxon>Coluteocarpeae</taxon>
        <taxon>Microthlaspi</taxon>
    </lineage>
</organism>
<dbReference type="AlphaFoldDB" id="A0A6D2KEZ2"/>
<dbReference type="Pfam" id="PF08268">
    <property type="entry name" value="FBA_3"/>
    <property type="match status" value="1"/>
</dbReference>
<evidence type="ECO:0000313" key="3">
    <source>
        <dbReference type="Proteomes" id="UP000467841"/>
    </source>
</evidence>
<dbReference type="NCBIfam" id="TIGR01640">
    <property type="entry name" value="F_box_assoc_1"/>
    <property type="match status" value="1"/>
</dbReference>
<protein>
    <recommendedName>
        <fullName evidence="1">F-box associated beta-propeller type 3 domain-containing protein</fullName>
    </recommendedName>
</protein>
<evidence type="ECO:0000313" key="2">
    <source>
        <dbReference type="EMBL" id="CAA7055596.1"/>
    </source>
</evidence>
<name>A0A6D2KEZ2_9BRAS</name>
<dbReference type="EMBL" id="CACVBM020001607">
    <property type="protein sequence ID" value="CAA7055596.1"/>
    <property type="molecule type" value="Genomic_DNA"/>
</dbReference>
<gene>
    <name evidence="2" type="ORF">MERR_LOCUS42832</name>
</gene>
<dbReference type="OrthoDB" id="1845276at2759"/>
<dbReference type="SUPFAM" id="SSF81383">
    <property type="entry name" value="F-box domain"/>
    <property type="match status" value="1"/>
</dbReference>
<evidence type="ECO:0000259" key="1">
    <source>
        <dbReference type="Pfam" id="PF08268"/>
    </source>
</evidence>